<comment type="similarity">
    <text evidence="1">Belongs to the P-Pant transferase superfamily. Gsp/Sfp/HetI/AcpT family.</text>
</comment>
<dbReference type="GO" id="GO:0005829">
    <property type="term" value="C:cytosol"/>
    <property type="evidence" value="ECO:0007669"/>
    <property type="project" value="TreeGrafter"/>
</dbReference>
<dbReference type="Pfam" id="PF22624">
    <property type="entry name" value="AASDHPPT_N"/>
    <property type="match status" value="1"/>
</dbReference>
<dbReference type="PANTHER" id="PTHR12215:SF10">
    <property type="entry name" value="L-AMINOADIPATE-SEMIALDEHYDE DEHYDROGENASE-PHOSPHOPANTETHEINYL TRANSFERASE"/>
    <property type="match status" value="1"/>
</dbReference>
<dbReference type="GO" id="GO:0000287">
    <property type="term" value="F:magnesium ion binding"/>
    <property type="evidence" value="ECO:0007669"/>
    <property type="project" value="InterPro"/>
</dbReference>
<proteinExistence type="inferred from homology"/>
<dbReference type="SUPFAM" id="SSF56214">
    <property type="entry name" value="4'-phosphopantetheinyl transferase"/>
    <property type="match status" value="2"/>
</dbReference>
<dbReference type="RefSeq" id="WP_202246295.1">
    <property type="nucleotide sequence ID" value="NZ_JAESIY010000013.1"/>
</dbReference>
<dbReference type="AlphaFoldDB" id="A0A937FCQ7"/>
<dbReference type="InterPro" id="IPR050559">
    <property type="entry name" value="P-Pant_transferase_sf"/>
</dbReference>
<feature type="domain" description="4'-phosphopantetheinyl transferase N-terminal" evidence="4">
    <location>
        <begin position="18"/>
        <end position="99"/>
    </location>
</feature>
<dbReference type="Gene3D" id="3.90.470.20">
    <property type="entry name" value="4'-phosphopantetheinyl transferase domain"/>
    <property type="match status" value="2"/>
</dbReference>
<dbReference type="EMBL" id="JAESIY010000013">
    <property type="protein sequence ID" value="MBL3658500.1"/>
    <property type="molecule type" value="Genomic_DNA"/>
</dbReference>
<dbReference type="InterPro" id="IPR037143">
    <property type="entry name" value="4-PPantetheinyl_Trfase_dom_sf"/>
</dbReference>
<dbReference type="InterPro" id="IPR008278">
    <property type="entry name" value="4-PPantetheinyl_Trfase_dom"/>
</dbReference>
<keyword evidence="2 5" id="KW-0808">Transferase</keyword>
<keyword evidence="6" id="KW-1185">Reference proteome</keyword>
<feature type="domain" description="4'-phosphopantetheinyl transferase" evidence="3">
    <location>
        <begin position="103"/>
        <end position="182"/>
    </location>
</feature>
<evidence type="ECO:0000313" key="5">
    <source>
        <dbReference type="EMBL" id="MBL3658500.1"/>
    </source>
</evidence>
<dbReference type="GO" id="GO:0019878">
    <property type="term" value="P:lysine biosynthetic process via aminoadipic acid"/>
    <property type="evidence" value="ECO:0007669"/>
    <property type="project" value="TreeGrafter"/>
</dbReference>
<dbReference type="PANTHER" id="PTHR12215">
    <property type="entry name" value="PHOSPHOPANTETHEINE TRANSFERASE"/>
    <property type="match status" value="1"/>
</dbReference>
<reference evidence="5" key="1">
    <citation type="submission" date="2021-01" db="EMBL/GenBank/DDBJ databases">
        <title>Fulvivirga kasyanovii gen. nov., sp nov., a novel member of the phylum Bacteroidetes isolated from seawater in a mussel farm.</title>
        <authorList>
            <person name="Zhao L.-H."/>
            <person name="Wang Z.-J."/>
        </authorList>
    </citation>
    <scope>NUCLEOTIDE SEQUENCE</scope>
    <source>
        <strain evidence="5">2943</strain>
    </source>
</reference>
<protein>
    <submittedName>
        <fullName evidence="5">4'-phosphopantetheinyl transferase superfamily protein</fullName>
    </submittedName>
</protein>
<dbReference type="Proteomes" id="UP000659388">
    <property type="component" value="Unassembled WGS sequence"/>
</dbReference>
<sequence length="209" mass="24286">MILINYTYITSPISEEIYAKYKHLLCTYDQRRIEGFIRKQSADATLAGRLLLLEAAKALKYSINLNQIQISSKGKPYLTNGPFFSISHSSDYVICATSTNEEIGIDIERKRPLSIEAFQRQFSETEWKRIMSSKHKNDELLKYWCTKEAFLKKIGQGLEVDMKEVQIEKDKVLYNNTSYYPTLIPFHQDYAGVLVTNNKPEYKIQSFNL</sequence>
<dbReference type="Pfam" id="PF01648">
    <property type="entry name" value="ACPS"/>
    <property type="match status" value="1"/>
</dbReference>
<evidence type="ECO:0000256" key="1">
    <source>
        <dbReference type="ARBA" id="ARBA00010990"/>
    </source>
</evidence>
<evidence type="ECO:0000259" key="4">
    <source>
        <dbReference type="Pfam" id="PF22624"/>
    </source>
</evidence>
<comment type="caution">
    <text evidence="5">The sequence shown here is derived from an EMBL/GenBank/DDBJ whole genome shotgun (WGS) entry which is preliminary data.</text>
</comment>
<dbReference type="GO" id="GO:0008897">
    <property type="term" value="F:holo-[acyl-carrier-protein] synthase activity"/>
    <property type="evidence" value="ECO:0007669"/>
    <property type="project" value="InterPro"/>
</dbReference>
<accession>A0A937FCQ7</accession>
<evidence type="ECO:0000256" key="2">
    <source>
        <dbReference type="ARBA" id="ARBA00022679"/>
    </source>
</evidence>
<evidence type="ECO:0000313" key="6">
    <source>
        <dbReference type="Proteomes" id="UP000659388"/>
    </source>
</evidence>
<organism evidence="5 6">
    <name type="scientific">Fulvivirga sediminis</name>
    <dbReference type="NCBI Taxonomy" id="2803949"/>
    <lineage>
        <taxon>Bacteria</taxon>
        <taxon>Pseudomonadati</taxon>
        <taxon>Bacteroidota</taxon>
        <taxon>Cytophagia</taxon>
        <taxon>Cytophagales</taxon>
        <taxon>Fulvivirgaceae</taxon>
        <taxon>Fulvivirga</taxon>
    </lineage>
</organism>
<name>A0A937FCQ7_9BACT</name>
<gene>
    <name evidence="5" type="ORF">JL102_20270</name>
</gene>
<evidence type="ECO:0000259" key="3">
    <source>
        <dbReference type="Pfam" id="PF01648"/>
    </source>
</evidence>
<dbReference type="InterPro" id="IPR055066">
    <property type="entry name" value="AASDHPPT_N"/>
</dbReference>